<gene>
    <name evidence="1" type="ORF">STRUR_0092</name>
</gene>
<dbReference type="AlphaFoldDB" id="G5KGS0"/>
<protein>
    <submittedName>
        <fullName evidence="1">Uncharacterized protein</fullName>
    </submittedName>
</protein>
<proteinExistence type="predicted"/>
<keyword evidence="2" id="KW-1185">Reference proteome</keyword>
<dbReference type="EMBL" id="AEUZ02000001">
    <property type="protein sequence ID" value="EHJ57764.1"/>
    <property type="molecule type" value="Genomic_DNA"/>
</dbReference>
<name>G5KGS0_9STRE</name>
<dbReference type="STRING" id="764291.STRUR_0092"/>
<reference evidence="1 2" key="1">
    <citation type="journal article" date="2014" name="Int. J. Syst. Evol. Microbiol.">
        <title>Phylogenomics and the dynamic genome evolution of the genus Streptococcus.</title>
        <authorList>
            <consortium name="The Broad Institute Genome Sequencing Platform"/>
            <person name="Richards V.P."/>
            <person name="Palmer S.R."/>
            <person name="Pavinski Bitar P.D."/>
            <person name="Qin X."/>
            <person name="Weinstock G.M."/>
            <person name="Highlander S.K."/>
            <person name="Town C.D."/>
            <person name="Burne R.A."/>
            <person name="Stanhope M.J."/>
        </authorList>
    </citation>
    <scope>NUCLEOTIDE SEQUENCE [LARGE SCALE GENOMIC DNA]</scope>
    <source>
        <strain evidence="1 2">2285-97</strain>
    </source>
</reference>
<comment type="caution">
    <text evidence="1">The sequence shown here is derived from an EMBL/GenBank/DDBJ whole genome shotgun (WGS) entry which is preliminary data.</text>
</comment>
<dbReference type="Proteomes" id="UP000005388">
    <property type="component" value="Unassembled WGS sequence"/>
</dbReference>
<sequence>MKLTEEERHFFKSYNKTKYHYFKSIYQYANLLKKLTKS</sequence>
<evidence type="ECO:0000313" key="1">
    <source>
        <dbReference type="EMBL" id="EHJ57764.1"/>
    </source>
</evidence>
<accession>G5KGS0</accession>
<organism evidence="1 2">
    <name type="scientific">Streptococcus urinalis 2285-97</name>
    <dbReference type="NCBI Taxonomy" id="764291"/>
    <lineage>
        <taxon>Bacteria</taxon>
        <taxon>Bacillati</taxon>
        <taxon>Bacillota</taxon>
        <taxon>Bacilli</taxon>
        <taxon>Lactobacillales</taxon>
        <taxon>Streptococcaceae</taxon>
        <taxon>Streptococcus</taxon>
    </lineage>
</organism>
<evidence type="ECO:0000313" key="2">
    <source>
        <dbReference type="Proteomes" id="UP000005388"/>
    </source>
</evidence>